<evidence type="ECO:0000256" key="6">
    <source>
        <dbReference type="ARBA" id="ARBA00023115"/>
    </source>
</evidence>
<evidence type="ECO:0000256" key="3">
    <source>
        <dbReference type="ARBA" id="ARBA00022793"/>
    </source>
</evidence>
<comment type="caution">
    <text evidence="11">The sequence shown here is derived from an EMBL/GenBank/DDBJ whole genome shotgun (WGS) entry which is preliminary data.</text>
</comment>
<keyword evidence="3" id="KW-0210">Decarboxylase</keyword>
<keyword evidence="4" id="KW-0068">Autocatalytic cleavage</keyword>
<dbReference type="PANTHER" id="PTHR33866:SF2">
    <property type="entry name" value="S-ADENOSYLMETHIONINE DECARBOXYLASE PROENZYME"/>
    <property type="match status" value="1"/>
</dbReference>
<name>A0ABU2JX79_9ACTN</name>
<evidence type="ECO:0000256" key="4">
    <source>
        <dbReference type="ARBA" id="ARBA00022813"/>
    </source>
</evidence>
<keyword evidence="7" id="KW-0865">Zymogen</keyword>
<dbReference type="InterPro" id="IPR016067">
    <property type="entry name" value="S-AdoMet_deCO2ase_core"/>
</dbReference>
<accession>A0ABU2JX79</accession>
<organism evidence="11 12">
    <name type="scientific">Streptomyces chisholmiae</name>
    <dbReference type="NCBI Taxonomy" id="3075540"/>
    <lineage>
        <taxon>Bacteria</taxon>
        <taxon>Bacillati</taxon>
        <taxon>Actinomycetota</taxon>
        <taxon>Actinomycetes</taxon>
        <taxon>Kitasatosporales</taxon>
        <taxon>Streptomycetaceae</taxon>
        <taxon>Streptomyces</taxon>
    </lineage>
</organism>
<dbReference type="Proteomes" id="UP001183410">
    <property type="component" value="Unassembled WGS sequence"/>
</dbReference>
<evidence type="ECO:0000313" key="11">
    <source>
        <dbReference type="EMBL" id="MDT0269467.1"/>
    </source>
</evidence>
<sequence>MSEFEFSGRHVVADVYNIAPMVINNEALIMRSLEAGIQRSGATVCGTQVKHFEPNGFTAIYLLSESHVSVHTYPGERSLFFDAFTCGQRCRPELIISELVGALGDCQHHVQVLDRGVEPELRAKLNSEVKDKVAAEIKAAQLVS</sequence>
<dbReference type="InterPro" id="IPR017716">
    <property type="entry name" value="S-AdoMet_deCOase_pro-enz"/>
</dbReference>
<evidence type="ECO:0000256" key="9">
    <source>
        <dbReference type="ARBA" id="ARBA00023270"/>
    </source>
</evidence>
<dbReference type="SUPFAM" id="SSF56276">
    <property type="entry name" value="S-adenosylmethionine decarboxylase"/>
    <property type="match status" value="1"/>
</dbReference>
<evidence type="ECO:0000256" key="5">
    <source>
        <dbReference type="ARBA" id="ARBA00023066"/>
    </source>
</evidence>
<dbReference type="Gene3D" id="3.60.90.10">
    <property type="entry name" value="S-adenosylmethionine decarboxylase"/>
    <property type="match status" value="1"/>
</dbReference>
<evidence type="ECO:0000256" key="10">
    <source>
        <dbReference type="ARBA" id="ARBA00023317"/>
    </source>
</evidence>
<dbReference type="RefSeq" id="WP_311669550.1">
    <property type="nucleotide sequence ID" value="NZ_JAVREO010000017.1"/>
</dbReference>
<evidence type="ECO:0000256" key="8">
    <source>
        <dbReference type="ARBA" id="ARBA00023239"/>
    </source>
</evidence>
<evidence type="ECO:0000313" key="12">
    <source>
        <dbReference type="Proteomes" id="UP001183410"/>
    </source>
</evidence>
<dbReference type="PANTHER" id="PTHR33866">
    <property type="entry name" value="S-ADENOSYLMETHIONINE DECARBOXYLASE PROENZYME"/>
    <property type="match status" value="1"/>
</dbReference>
<keyword evidence="6" id="KW-0620">Polyamine biosynthesis</keyword>
<evidence type="ECO:0000256" key="7">
    <source>
        <dbReference type="ARBA" id="ARBA00023145"/>
    </source>
</evidence>
<dbReference type="GO" id="GO:0004014">
    <property type="term" value="F:adenosylmethionine decarboxylase activity"/>
    <property type="evidence" value="ECO:0007669"/>
    <property type="project" value="UniProtKB-EC"/>
</dbReference>
<gene>
    <name evidence="11" type="primary">speD</name>
    <name evidence="11" type="ORF">RM844_24600</name>
</gene>
<comment type="cofactor">
    <cofactor evidence="1">
        <name>pyruvate</name>
        <dbReference type="ChEBI" id="CHEBI:15361"/>
    </cofactor>
</comment>
<reference evidence="12" key="1">
    <citation type="submission" date="2023-07" db="EMBL/GenBank/DDBJ databases">
        <title>30 novel species of actinomycetes from the DSMZ collection.</title>
        <authorList>
            <person name="Nouioui I."/>
        </authorList>
    </citation>
    <scope>NUCLEOTIDE SEQUENCE [LARGE SCALE GENOMIC DNA]</scope>
    <source>
        <strain evidence="12">DSM 44915</strain>
    </source>
</reference>
<dbReference type="InterPro" id="IPR003826">
    <property type="entry name" value="AdoMetDC_fam_prok"/>
</dbReference>
<keyword evidence="8 11" id="KW-0456">Lyase</keyword>
<dbReference type="EMBL" id="JAVREO010000017">
    <property type="protein sequence ID" value="MDT0269467.1"/>
    <property type="molecule type" value="Genomic_DNA"/>
</dbReference>
<dbReference type="Pfam" id="PF02675">
    <property type="entry name" value="AdoMet_dc"/>
    <property type="match status" value="1"/>
</dbReference>
<dbReference type="NCBIfam" id="TIGR03330">
    <property type="entry name" value="SAM_DCase_Bsu"/>
    <property type="match status" value="1"/>
</dbReference>
<keyword evidence="9" id="KW-0704">Schiff base</keyword>
<evidence type="ECO:0000256" key="1">
    <source>
        <dbReference type="ARBA" id="ARBA00001928"/>
    </source>
</evidence>
<proteinExistence type="predicted"/>
<keyword evidence="2" id="KW-0949">S-adenosyl-L-methionine</keyword>
<protein>
    <submittedName>
        <fullName evidence="11">Adenosylmethionine decarboxylase</fullName>
        <ecNumber evidence="11">4.1.1.50</ecNumber>
    </submittedName>
</protein>
<keyword evidence="5" id="KW-0745">Spermidine biosynthesis</keyword>
<keyword evidence="10" id="KW-0670">Pyruvate</keyword>
<evidence type="ECO:0000256" key="2">
    <source>
        <dbReference type="ARBA" id="ARBA00022691"/>
    </source>
</evidence>
<dbReference type="EC" id="4.1.1.50" evidence="11"/>
<keyword evidence="12" id="KW-1185">Reference proteome</keyword>